<dbReference type="GO" id="GO:0003677">
    <property type="term" value="F:DNA binding"/>
    <property type="evidence" value="ECO:0007669"/>
    <property type="project" value="UniProtKB-KW"/>
</dbReference>
<dbReference type="InterPro" id="IPR000524">
    <property type="entry name" value="Tscrpt_reg_HTH_GntR"/>
</dbReference>
<keyword evidence="3" id="KW-0804">Transcription</keyword>
<dbReference type="Pfam" id="PF00392">
    <property type="entry name" value="GntR"/>
    <property type="match status" value="1"/>
</dbReference>
<dbReference type="GO" id="GO:0045892">
    <property type="term" value="P:negative regulation of DNA-templated transcription"/>
    <property type="evidence" value="ECO:0007669"/>
    <property type="project" value="TreeGrafter"/>
</dbReference>
<dbReference type="InterPro" id="IPR028978">
    <property type="entry name" value="Chorismate_lyase_/UTRA_dom_sf"/>
</dbReference>
<dbReference type="GO" id="GO:0003700">
    <property type="term" value="F:DNA-binding transcription factor activity"/>
    <property type="evidence" value="ECO:0007669"/>
    <property type="project" value="InterPro"/>
</dbReference>
<accession>A0A1M4WU64</accession>
<dbReference type="InterPro" id="IPR036388">
    <property type="entry name" value="WH-like_DNA-bd_sf"/>
</dbReference>
<dbReference type="PRINTS" id="PR00035">
    <property type="entry name" value="HTHGNTR"/>
</dbReference>
<dbReference type="PANTHER" id="PTHR44846:SF1">
    <property type="entry name" value="MANNOSYL-D-GLYCERATE TRANSPORT_METABOLISM SYSTEM REPRESSOR MNGR-RELATED"/>
    <property type="match status" value="1"/>
</dbReference>
<evidence type="ECO:0000256" key="1">
    <source>
        <dbReference type="ARBA" id="ARBA00023015"/>
    </source>
</evidence>
<evidence type="ECO:0000313" key="6">
    <source>
        <dbReference type="Proteomes" id="UP000184295"/>
    </source>
</evidence>
<dbReference type="EMBL" id="FQUL01000029">
    <property type="protein sequence ID" value="SHE84821.1"/>
    <property type="molecule type" value="Genomic_DNA"/>
</dbReference>
<evidence type="ECO:0000313" key="5">
    <source>
        <dbReference type="EMBL" id="SHE84821.1"/>
    </source>
</evidence>
<dbReference type="Pfam" id="PF07702">
    <property type="entry name" value="UTRA"/>
    <property type="match status" value="1"/>
</dbReference>
<organism evidence="5 6">
    <name type="scientific">Ferrithrix thermotolerans DSM 19514</name>
    <dbReference type="NCBI Taxonomy" id="1121881"/>
    <lineage>
        <taxon>Bacteria</taxon>
        <taxon>Bacillati</taxon>
        <taxon>Actinomycetota</taxon>
        <taxon>Acidimicrobiia</taxon>
        <taxon>Acidimicrobiales</taxon>
        <taxon>Acidimicrobiaceae</taxon>
        <taxon>Ferrithrix</taxon>
    </lineage>
</organism>
<dbReference type="CDD" id="cd07377">
    <property type="entry name" value="WHTH_GntR"/>
    <property type="match status" value="1"/>
</dbReference>
<name>A0A1M4WU64_9ACTN</name>
<dbReference type="InterPro" id="IPR036390">
    <property type="entry name" value="WH_DNA-bd_sf"/>
</dbReference>
<dbReference type="PROSITE" id="PS50949">
    <property type="entry name" value="HTH_GNTR"/>
    <property type="match status" value="1"/>
</dbReference>
<protein>
    <submittedName>
        <fullName evidence="5">GntR family transcriptional regulator</fullName>
    </submittedName>
</protein>
<dbReference type="AlphaFoldDB" id="A0A1M4WU64"/>
<keyword evidence="2" id="KW-0238">DNA-binding</keyword>
<dbReference type="SUPFAM" id="SSF46785">
    <property type="entry name" value="Winged helix' DNA-binding domain"/>
    <property type="match status" value="1"/>
</dbReference>
<reference evidence="6" key="1">
    <citation type="submission" date="2016-11" db="EMBL/GenBank/DDBJ databases">
        <authorList>
            <person name="Varghese N."/>
            <person name="Submissions S."/>
        </authorList>
    </citation>
    <scope>NUCLEOTIDE SEQUENCE [LARGE SCALE GENOMIC DNA]</scope>
    <source>
        <strain evidence="6">DSM 19514</strain>
    </source>
</reference>
<evidence type="ECO:0000259" key="4">
    <source>
        <dbReference type="PROSITE" id="PS50949"/>
    </source>
</evidence>
<keyword evidence="1" id="KW-0805">Transcription regulation</keyword>
<proteinExistence type="predicted"/>
<sequence>MRLPRYLKIAQEIRLAIESEAYVKGELLPSESSLSKGFDASRVTVRKALETLREEGLVEPRHGSGWLVRPQPVPQSLGAFITLEEQLENVGMEPTRKVLSSRRVVASGRQEEVLGSGELLEVERLNLADGVPFARVTVWLSIELAKDFSLSDLEDKSFYELLSNSPSLLRPLTSAVQTIAASLMSDSDAEILQVPPRSAALRCERITFDTMGHPVLLSEFVFPGPKTEFVSALVPAAGASTSTSALRLIKR</sequence>
<dbReference type="InterPro" id="IPR011663">
    <property type="entry name" value="UTRA"/>
</dbReference>
<feature type="domain" description="HTH gntR-type" evidence="4">
    <location>
        <begin position="3"/>
        <end position="71"/>
    </location>
</feature>
<keyword evidence="6" id="KW-1185">Reference proteome</keyword>
<dbReference type="InterPro" id="IPR050679">
    <property type="entry name" value="Bact_HTH_transcr_reg"/>
</dbReference>
<dbReference type="SUPFAM" id="SSF64288">
    <property type="entry name" value="Chorismate lyase-like"/>
    <property type="match status" value="1"/>
</dbReference>
<dbReference type="Proteomes" id="UP000184295">
    <property type="component" value="Unassembled WGS sequence"/>
</dbReference>
<dbReference type="PANTHER" id="PTHR44846">
    <property type="entry name" value="MANNOSYL-D-GLYCERATE TRANSPORT/METABOLISM SYSTEM REPRESSOR MNGR-RELATED"/>
    <property type="match status" value="1"/>
</dbReference>
<dbReference type="SMART" id="SM00345">
    <property type="entry name" value="HTH_GNTR"/>
    <property type="match status" value="1"/>
</dbReference>
<dbReference type="SMART" id="SM00866">
    <property type="entry name" value="UTRA"/>
    <property type="match status" value="1"/>
</dbReference>
<evidence type="ECO:0000256" key="3">
    <source>
        <dbReference type="ARBA" id="ARBA00023163"/>
    </source>
</evidence>
<dbReference type="Gene3D" id="1.10.10.10">
    <property type="entry name" value="Winged helix-like DNA-binding domain superfamily/Winged helix DNA-binding domain"/>
    <property type="match status" value="1"/>
</dbReference>
<dbReference type="Gene3D" id="3.40.1410.10">
    <property type="entry name" value="Chorismate lyase-like"/>
    <property type="match status" value="1"/>
</dbReference>
<gene>
    <name evidence="5" type="ORF">SAMN02745225_01791</name>
</gene>
<evidence type="ECO:0000256" key="2">
    <source>
        <dbReference type="ARBA" id="ARBA00023125"/>
    </source>
</evidence>
<dbReference type="STRING" id="1121881.SAMN02745225_01791"/>